<dbReference type="GO" id="GO:0016787">
    <property type="term" value="F:hydrolase activity"/>
    <property type="evidence" value="ECO:0007669"/>
    <property type="project" value="UniProtKB-KW"/>
</dbReference>
<dbReference type="PANTHER" id="PTHR34405">
    <property type="entry name" value="CRISPR-ASSOCIATED ENDORIBONUCLEASE CAS2"/>
    <property type="match status" value="1"/>
</dbReference>
<dbReference type="EC" id="3.1.-.-" evidence="9"/>
<dbReference type="RefSeq" id="WP_273118867.1">
    <property type="nucleotide sequence ID" value="NZ_CP053675.1"/>
</dbReference>
<evidence type="ECO:0000256" key="3">
    <source>
        <dbReference type="ARBA" id="ARBA00022722"/>
    </source>
</evidence>
<dbReference type="InterPro" id="IPR021127">
    <property type="entry name" value="CRISPR_associated_Cas2"/>
</dbReference>
<evidence type="ECO:0000256" key="2">
    <source>
        <dbReference type="ARBA" id="ARBA00009959"/>
    </source>
</evidence>
<keyword evidence="3 9" id="KW-0540">Nuclease</keyword>
<dbReference type="GeneID" id="301710081"/>
<dbReference type="EMBL" id="CP071137">
    <property type="protein sequence ID" value="QWY76774.1"/>
    <property type="molecule type" value="Genomic_DNA"/>
</dbReference>
<dbReference type="NCBIfam" id="TIGR01573">
    <property type="entry name" value="cas2"/>
    <property type="match status" value="1"/>
</dbReference>
<comment type="subunit">
    <text evidence="9">Homodimer, forms a heterotetramer with a Cas1 homodimer.</text>
</comment>
<keyword evidence="7 9" id="KW-0460">Magnesium</keyword>
<dbReference type="GO" id="GO:0043571">
    <property type="term" value="P:maintenance of CRISPR repeat elements"/>
    <property type="evidence" value="ECO:0007669"/>
    <property type="project" value="UniProtKB-UniRule"/>
</dbReference>
<dbReference type="InterPro" id="IPR019199">
    <property type="entry name" value="Virulence_VapD/CRISPR_Cas2"/>
</dbReference>
<evidence type="ECO:0000313" key="11">
    <source>
        <dbReference type="Proteomes" id="UP000683551"/>
    </source>
</evidence>
<comment type="cofactor">
    <cofactor evidence="1 9">
        <name>Mg(2+)</name>
        <dbReference type="ChEBI" id="CHEBI:18420"/>
    </cofactor>
</comment>
<sequence>MRLWMICYDITDDHARREMEKLLYGFGEKVNFTVFECTLQARQFDALWQRMVALINEGSDSLRAYPLCTWCEERVAFEGRGRRPGLPIDWII</sequence>
<dbReference type="GO" id="GO:0051607">
    <property type="term" value="P:defense response to virus"/>
    <property type="evidence" value="ECO:0007669"/>
    <property type="project" value="UniProtKB-UniRule"/>
</dbReference>
<organism evidence="10 11">
    <name type="scientific">Ferrovum myxofaciens</name>
    <dbReference type="NCBI Taxonomy" id="416213"/>
    <lineage>
        <taxon>Bacteria</taxon>
        <taxon>Pseudomonadati</taxon>
        <taxon>Pseudomonadota</taxon>
        <taxon>Betaproteobacteria</taxon>
        <taxon>Ferrovales</taxon>
        <taxon>Ferrovaceae</taxon>
        <taxon>Ferrovum</taxon>
    </lineage>
</organism>
<comment type="similarity">
    <text evidence="2 9">Belongs to the CRISPR-associated endoribonuclease Cas2 protein family.</text>
</comment>
<dbReference type="Gene3D" id="3.30.70.240">
    <property type="match status" value="1"/>
</dbReference>
<gene>
    <name evidence="9 10" type="primary">cas2</name>
    <name evidence="10" type="ORF">JZL65_09715</name>
</gene>
<keyword evidence="4 9" id="KW-0479">Metal-binding</keyword>
<keyword evidence="6 9" id="KW-0378">Hydrolase</keyword>
<evidence type="ECO:0000256" key="8">
    <source>
        <dbReference type="ARBA" id="ARBA00023118"/>
    </source>
</evidence>
<name>A0A9E6MVW4_9PROT</name>
<reference evidence="10" key="1">
    <citation type="submission" date="2021-02" db="EMBL/GenBank/DDBJ databases">
        <title>Comparative genomics of Ferrovum myxofaciens strains, predominant extremophile bacteria forming large biofilm stalactites in acid mine ecosystems.</title>
        <authorList>
            <person name="Burkartova K."/>
            <person name="Ridl J."/>
            <person name="Pajer P."/>
            <person name="Falteisek L."/>
        </authorList>
    </citation>
    <scope>NUCLEOTIDE SEQUENCE</scope>
    <source>
        <strain evidence="10">MI1III</strain>
    </source>
</reference>
<dbReference type="CDD" id="cd09725">
    <property type="entry name" value="Cas2_I_II_III"/>
    <property type="match status" value="1"/>
</dbReference>
<evidence type="ECO:0000256" key="1">
    <source>
        <dbReference type="ARBA" id="ARBA00001946"/>
    </source>
</evidence>
<dbReference type="SUPFAM" id="SSF143430">
    <property type="entry name" value="TTP0101/SSO1404-like"/>
    <property type="match status" value="1"/>
</dbReference>
<evidence type="ECO:0000256" key="5">
    <source>
        <dbReference type="ARBA" id="ARBA00022759"/>
    </source>
</evidence>
<dbReference type="PANTHER" id="PTHR34405:SF3">
    <property type="entry name" value="CRISPR-ASSOCIATED ENDORIBONUCLEASE CAS2 3"/>
    <property type="match status" value="1"/>
</dbReference>
<dbReference type="GO" id="GO:0004521">
    <property type="term" value="F:RNA endonuclease activity"/>
    <property type="evidence" value="ECO:0007669"/>
    <property type="project" value="InterPro"/>
</dbReference>
<proteinExistence type="inferred from homology"/>
<protein>
    <recommendedName>
        <fullName evidence="9">CRISPR-associated endoribonuclease Cas2</fullName>
        <ecNumber evidence="9">3.1.-.-</ecNumber>
    </recommendedName>
</protein>
<evidence type="ECO:0000256" key="9">
    <source>
        <dbReference type="HAMAP-Rule" id="MF_01471"/>
    </source>
</evidence>
<evidence type="ECO:0000256" key="4">
    <source>
        <dbReference type="ARBA" id="ARBA00022723"/>
    </source>
</evidence>
<feature type="binding site" evidence="9">
    <location>
        <position position="9"/>
    </location>
    <ligand>
        <name>Mg(2+)</name>
        <dbReference type="ChEBI" id="CHEBI:18420"/>
        <note>catalytic</note>
    </ligand>
</feature>
<evidence type="ECO:0000313" key="10">
    <source>
        <dbReference type="EMBL" id="QWY76774.1"/>
    </source>
</evidence>
<keyword evidence="8 9" id="KW-0051">Antiviral defense</keyword>
<comment type="function">
    <text evidence="9">CRISPR (clustered regularly interspaced short palindromic repeat), is an adaptive immune system that provides protection against mobile genetic elements (viruses, transposable elements and conjugative plasmids). CRISPR clusters contain sequences complementary to antecedent mobile elements and target invading nucleic acids. CRISPR clusters are transcribed and processed into CRISPR RNA (crRNA). Functions as a ssRNA-specific endoribonuclease. Involved in the integration of spacer DNA into the CRISPR cassette.</text>
</comment>
<dbReference type="GO" id="GO:0046872">
    <property type="term" value="F:metal ion binding"/>
    <property type="evidence" value="ECO:0007669"/>
    <property type="project" value="UniProtKB-UniRule"/>
</dbReference>
<evidence type="ECO:0000256" key="6">
    <source>
        <dbReference type="ARBA" id="ARBA00022801"/>
    </source>
</evidence>
<keyword evidence="5 9" id="KW-0255">Endonuclease</keyword>
<dbReference type="Proteomes" id="UP000683551">
    <property type="component" value="Chromosome"/>
</dbReference>
<evidence type="ECO:0000256" key="7">
    <source>
        <dbReference type="ARBA" id="ARBA00022842"/>
    </source>
</evidence>
<dbReference type="HAMAP" id="MF_01471">
    <property type="entry name" value="Cas2"/>
    <property type="match status" value="1"/>
</dbReference>
<dbReference type="Pfam" id="PF09827">
    <property type="entry name" value="CRISPR_Cas2"/>
    <property type="match status" value="1"/>
</dbReference>
<accession>A0A9E6MVW4</accession>
<dbReference type="AlphaFoldDB" id="A0A9E6MVW4"/>